<proteinExistence type="predicted"/>
<gene>
    <name evidence="1" type="ORF">JETT_0014</name>
</gene>
<evidence type="ECO:0000313" key="1">
    <source>
        <dbReference type="EMBL" id="TLD43583.1"/>
    </source>
</evidence>
<comment type="caution">
    <text evidence="1">The sequence shown here is derived from an EMBL/GenBank/DDBJ whole genome shotgun (WGS) entry which is preliminary data.</text>
</comment>
<name>A0A533QFM6_9BACT</name>
<dbReference type="Proteomes" id="UP000319783">
    <property type="component" value="Unassembled WGS sequence"/>
</dbReference>
<dbReference type="EMBL" id="SULG01000001">
    <property type="protein sequence ID" value="TLD43583.1"/>
    <property type="molecule type" value="Genomic_DNA"/>
</dbReference>
<dbReference type="AlphaFoldDB" id="A0A533QFM6"/>
<sequence>MHLAIGITLKLVPSTFMQKHFTVLPDHLTYLGDMNHAVLGSKERVDDIGIIFHA</sequence>
<organism evidence="1 2">
    <name type="scientific">Candidatus Jettenia ecosi</name>
    <dbReference type="NCBI Taxonomy" id="2494326"/>
    <lineage>
        <taxon>Bacteria</taxon>
        <taxon>Pseudomonadati</taxon>
        <taxon>Planctomycetota</taxon>
        <taxon>Candidatus Brocadiia</taxon>
        <taxon>Candidatus Brocadiales</taxon>
        <taxon>Candidatus Brocadiaceae</taxon>
        <taxon>Candidatus Jettenia</taxon>
    </lineage>
</organism>
<evidence type="ECO:0000313" key="2">
    <source>
        <dbReference type="Proteomes" id="UP000319783"/>
    </source>
</evidence>
<reference evidence="1 2" key="1">
    <citation type="submission" date="2019-04" db="EMBL/GenBank/DDBJ databases">
        <title>Genome of a novel bacterium Candidatus Jettenia ecosi reconstructed from metagenome of an anammox bioreactor.</title>
        <authorList>
            <person name="Mardanov A.V."/>
            <person name="Beletsky A.V."/>
            <person name="Ravin N.V."/>
            <person name="Botchkova E.A."/>
            <person name="Litti Y.V."/>
            <person name="Nozhevnikova A.N."/>
        </authorList>
    </citation>
    <scope>NUCLEOTIDE SEQUENCE [LARGE SCALE GENOMIC DNA]</scope>
    <source>
        <strain evidence="1">J2</strain>
    </source>
</reference>
<accession>A0A533QFM6</accession>
<protein>
    <submittedName>
        <fullName evidence="1">Uncharacterized protein</fullName>
    </submittedName>
</protein>